<dbReference type="PANTHER" id="PTHR15922:SF2">
    <property type="entry name" value="NBAS SUBUNIT OF NRZ TETHERING COMPLEX"/>
    <property type="match status" value="1"/>
</dbReference>
<protein>
    <submittedName>
        <fullName evidence="8">Neuroblastoma-amplified sequence</fullName>
    </submittedName>
</protein>
<sequence>METDQAFPEAILYELICCGEWRDEREEQHSQLLPNNQNPAGNLLSYFNPSKLIRKRQFSIAESVKWLKSVGPSWQVSLSPNGNVVALLQTISLETRSYKEGFSSIMGRTVVLKDPNPSCRHIAWSLDSSMVAISFSNGQLIFYDTMAVQLFSVLRCVLPSQEELSANIFSVENDLAGLFFASERVKKNSYTNELISLDTKGFIKCFRQTSADQMTFHHDASIRRYYPRDTMKSEDAIFKMIPSPSMAHVATIHSSGTISIWHLPSLKLFRSWPLKNQFHHWTENSRFNNRWRLTFNRWNEEKIDNWRFHPLDLNWWNDNIVIIARVNGCVSLCSIDEELPTKNLLGDSPEIFESPVFLTPKKMKGFLALECEFKLKMDDKRNSNGDIIEMSETACLELLDAYDAQFLPKTLIQEVLFWITDIEQFRPPRKRKRKSPTWKETHRIFLLRNITPQELFHQKIEAEEYGEALDLARAYKLDSDLVYQRQWSKSPVSVNTIRDYLGKIKKRNWVLQECLERIPPNADAARELLTFGLQGTDLRAAVLISQGRDKGLFQLLTPDDLDISTDQYLMLVDGDNLEVKRLLSYRKQFLYYIDMLDTYELMVGGPRMVEENFDGPSYAKLRSRRPAESAVDMARTSDVAALRILLVHHWFEIAQQYLSVISSFPETTSPIDYSEFLPEISVDGHVLLWDDYVLKERDWCERFLEGGEKLRRSSAGSIEMESSVDRIASWYEGRIHEIEKLSGITSYSLDLAKLGVQRNIPGLERLVKDLEVVEIMVYDAKVDITLEKLEELSPIDRLHILMSNTTEENFIAHIRDYVMPFLHKCELQEQGSRFHILDQYLTSISTHNLTKSLQIFENSRPGCSDPIVTDTSELMLLAKNCIYACENAKQIENVLAILTCLPERHRGVVNDGLQALHDSIQDMELHYQGVKILDKYNIGISIQKLKEVALVADESDAEIELFFKNICDTSLHMKPPMKINEWKSLLYDVLDLQKKVFKAFSLERCFETFTPTPPEKGSFPLDRQNICKRFMISFMVCLKDNNNENSKCRIESLRYFKCRMDYDLMDKTEFEKLGACLPPVTPPDCPRDKYNVLVGVTGSVAAIKIPELSEKLLSCPIVSELAIVPTENALNFFEIENINQIGAKFPSKALKIWRDADEWSMWKGRGDPVLHIDLGKWADVLILSPLDANTLAKIANGMCDNLLTCILRAWDLNAAKPVLFCPAMNTKMWDHPLTANQINVLAGFGYRQVPPIEKTLMCGDKGVGAMADVDTIVETFTSLVQQLYVEALLRSGSAEIISLARDFIDHQTPDITENDEDISNTTSNNFKTLIRRVSSAYSTAFALYLYLIPYPKSLNMVMAAAYHYFDSASNYADPDIELCKVCLNLMQNPKDPEVSQIYDLIDAVKIVNKDFRLNILPQNVRLARDKMKLIQQTMEHTVDGYKKVQQLLTLAMFLNLGEQNISVTESKIYELCGNAALSYRDMKYCVQICENIIAKGYEMGWQIFAATAKYESDPPILDVGTRLAFINYALNMCPDDEILNVLNSKYLIEIRSLQKNISDLSSPESSELDAPLVAASDTPDMLNPVKLNEFLSTSTRLISSLKDVAHVVTTGTGTLLNPSKLAGLTSRFLTDSKLEMGGSSSAKLINESSLTNSFILESYPFFYFNENELKSRYLHPSLLAFKYDSFSGATHEDYVSSNPTLQLCFSLNRIWHCERSLLGIEECGERDGSVLEQLVLMILPEDLLWGLAILFSIEDLDVIQSVLSKIPVTPVSNSVIIYYLSLLIAKRMDRLESTLQKDPNKIPSETKLFLQSVGNCMDDEYLMKLSDLFNHYRGRSKNVA</sequence>
<proteinExistence type="predicted"/>
<evidence type="ECO:0000313" key="9">
    <source>
        <dbReference type="Proteomes" id="UP000198287"/>
    </source>
</evidence>
<keyword evidence="9" id="KW-1185">Reference proteome</keyword>
<name>A0A226F0A0_FOLCA</name>
<keyword evidence="2" id="KW-0813">Transport</keyword>
<comment type="subcellular location">
    <subcellularLocation>
        <location evidence="1">Endoplasmic reticulum</location>
    </subcellularLocation>
</comment>
<evidence type="ECO:0000259" key="6">
    <source>
        <dbReference type="Pfam" id="PF08314"/>
    </source>
</evidence>
<keyword evidence="3" id="KW-0256">Endoplasmic reticulum</keyword>
<evidence type="ECO:0000256" key="1">
    <source>
        <dbReference type="ARBA" id="ARBA00004240"/>
    </source>
</evidence>
<feature type="domain" description="Sec39" evidence="6">
    <location>
        <begin position="630"/>
        <end position="858"/>
    </location>
</feature>
<dbReference type="PANTHER" id="PTHR15922">
    <property type="entry name" value="NEUROBLASTOMA-AMPLIFIED SEQUENCE"/>
    <property type="match status" value="1"/>
</dbReference>
<gene>
    <name evidence="8" type="ORF">Fcan01_02573</name>
</gene>
<dbReference type="SUPFAM" id="SSF50978">
    <property type="entry name" value="WD40 repeat-like"/>
    <property type="match status" value="1"/>
</dbReference>
<dbReference type="InterPro" id="IPR015943">
    <property type="entry name" value="WD40/YVTN_repeat-like_dom_sf"/>
</dbReference>
<dbReference type="Gene3D" id="2.130.10.10">
    <property type="entry name" value="YVTN repeat-like/Quinoprotein amine dehydrogenase"/>
    <property type="match status" value="1"/>
</dbReference>
<evidence type="ECO:0000256" key="3">
    <source>
        <dbReference type="ARBA" id="ARBA00022824"/>
    </source>
</evidence>
<dbReference type="InterPro" id="IPR013244">
    <property type="entry name" value="Sec39_domain"/>
</dbReference>
<dbReference type="SUPFAM" id="SSF52507">
    <property type="entry name" value="Homo-oligomeric flavin-containing Cys decarboxylases, HFCD"/>
    <property type="match status" value="1"/>
</dbReference>
<accession>A0A226F0A0</accession>
<dbReference type="GO" id="GO:0006890">
    <property type="term" value="P:retrograde vesicle-mediated transport, Golgi to endoplasmic reticulum"/>
    <property type="evidence" value="ECO:0007669"/>
    <property type="project" value="InterPro"/>
</dbReference>
<reference evidence="8 9" key="1">
    <citation type="submission" date="2015-12" db="EMBL/GenBank/DDBJ databases">
        <title>The genome of Folsomia candida.</title>
        <authorList>
            <person name="Faddeeva A."/>
            <person name="Derks M.F."/>
            <person name="Anvar Y."/>
            <person name="Smit S."/>
            <person name="Van Straalen N."/>
            <person name="Roelofs D."/>
        </authorList>
    </citation>
    <scope>NUCLEOTIDE SEQUENCE [LARGE SCALE GENOMIC DNA]</scope>
    <source>
        <strain evidence="8 9">VU population</strain>
        <tissue evidence="8">Whole body</tissue>
    </source>
</reference>
<evidence type="ECO:0000256" key="4">
    <source>
        <dbReference type="ARBA" id="ARBA00022927"/>
    </source>
</evidence>
<dbReference type="OrthoDB" id="19988at2759"/>
<organism evidence="8 9">
    <name type="scientific">Folsomia candida</name>
    <name type="common">Springtail</name>
    <dbReference type="NCBI Taxonomy" id="158441"/>
    <lineage>
        <taxon>Eukaryota</taxon>
        <taxon>Metazoa</taxon>
        <taxon>Ecdysozoa</taxon>
        <taxon>Arthropoda</taxon>
        <taxon>Hexapoda</taxon>
        <taxon>Collembola</taxon>
        <taxon>Entomobryomorpha</taxon>
        <taxon>Isotomoidea</taxon>
        <taxon>Isotomidae</taxon>
        <taxon>Proisotominae</taxon>
        <taxon>Folsomia</taxon>
    </lineage>
</organism>
<dbReference type="GO" id="GO:0070939">
    <property type="term" value="C:Dsl1/NZR complex"/>
    <property type="evidence" value="ECO:0007669"/>
    <property type="project" value="TreeGrafter"/>
</dbReference>
<evidence type="ECO:0000256" key="2">
    <source>
        <dbReference type="ARBA" id="ARBA00022448"/>
    </source>
</evidence>
<keyword evidence="4" id="KW-0653">Protein transport</keyword>
<dbReference type="Pfam" id="PF08314">
    <property type="entry name" value="Sec39"/>
    <property type="match status" value="2"/>
</dbReference>
<evidence type="ECO:0000313" key="8">
    <source>
        <dbReference type="EMBL" id="OXA63233.1"/>
    </source>
</evidence>
<dbReference type="GO" id="GO:0000149">
    <property type="term" value="F:SNARE binding"/>
    <property type="evidence" value="ECO:0007669"/>
    <property type="project" value="TreeGrafter"/>
</dbReference>
<feature type="domain" description="Sec39" evidence="6">
    <location>
        <begin position="1337"/>
        <end position="1543"/>
    </location>
</feature>
<dbReference type="InterPro" id="IPR036551">
    <property type="entry name" value="Flavin_trans-like"/>
</dbReference>
<dbReference type="STRING" id="158441.A0A226F0A0"/>
<dbReference type="Proteomes" id="UP000198287">
    <property type="component" value="Unassembled WGS sequence"/>
</dbReference>
<feature type="domain" description="Neuroblastoma-amplified sequence N-terminal" evidence="7">
    <location>
        <begin position="217"/>
        <end position="277"/>
    </location>
</feature>
<evidence type="ECO:0000259" key="5">
    <source>
        <dbReference type="Pfam" id="PF02441"/>
    </source>
</evidence>
<dbReference type="InterPro" id="IPR003382">
    <property type="entry name" value="Flavoprotein"/>
</dbReference>
<dbReference type="InterPro" id="IPR029145">
    <property type="entry name" value="NBAS_N"/>
</dbReference>
<dbReference type="Gene3D" id="3.40.50.1950">
    <property type="entry name" value="Flavin prenyltransferase-like"/>
    <property type="match status" value="1"/>
</dbReference>
<comment type="caution">
    <text evidence="8">The sequence shown here is derived from an EMBL/GenBank/DDBJ whole genome shotgun (WGS) entry which is preliminary data.</text>
</comment>
<feature type="domain" description="Flavoprotein" evidence="5">
    <location>
        <begin position="1091"/>
        <end position="1275"/>
    </location>
</feature>
<dbReference type="GO" id="GO:0015031">
    <property type="term" value="P:protein transport"/>
    <property type="evidence" value="ECO:0007669"/>
    <property type="project" value="UniProtKB-KW"/>
</dbReference>
<feature type="domain" description="Neuroblastoma-amplified sequence N-terminal" evidence="7">
    <location>
        <begin position="74"/>
        <end position="210"/>
    </location>
</feature>
<dbReference type="GO" id="GO:0003824">
    <property type="term" value="F:catalytic activity"/>
    <property type="evidence" value="ECO:0007669"/>
    <property type="project" value="InterPro"/>
</dbReference>
<dbReference type="InterPro" id="IPR036322">
    <property type="entry name" value="WD40_repeat_dom_sf"/>
</dbReference>
<dbReference type="EMBL" id="LNIX01000001">
    <property type="protein sequence ID" value="OXA63233.1"/>
    <property type="molecule type" value="Genomic_DNA"/>
</dbReference>
<dbReference type="Pfam" id="PF15492">
    <property type="entry name" value="Nbas_N"/>
    <property type="match status" value="2"/>
</dbReference>
<dbReference type="Pfam" id="PF02441">
    <property type="entry name" value="Flavoprotein"/>
    <property type="match status" value="1"/>
</dbReference>
<evidence type="ECO:0000259" key="7">
    <source>
        <dbReference type="Pfam" id="PF15492"/>
    </source>
</evidence>